<dbReference type="EMBL" id="FWPT01000001">
    <property type="protein sequence ID" value="SMA34538.1"/>
    <property type="molecule type" value="Genomic_DNA"/>
</dbReference>
<evidence type="ECO:0000256" key="2">
    <source>
        <dbReference type="SAM" id="MobiDB-lite"/>
    </source>
</evidence>
<evidence type="ECO:0000313" key="3">
    <source>
        <dbReference type="EMBL" id="SMA34538.1"/>
    </source>
</evidence>
<name>A0A1X7AF18_9GAMM</name>
<feature type="region of interest" description="Disordered" evidence="2">
    <location>
        <begin position="1"/>
        <end position="93"/>
    </location>
</feature>
<feature type="compositionally biased region" description="Polar residues" evidence="2">
    <location>
        <begin position="216"/>
        <end position="236"/>
    </location>
</feature>
<feature type="compositionally biased region" description="Basic residues" evidence="2">
    <location>
        <begin position="339"/>
        <end position="349"/>
    </location>
</feature>
<dbReference type="Proteomes" id="UP000196573">
    <property type="component" value="Unassembled WGS sequence"/>
</dbReference>
<keyword evidence="1" id="KW-0175">Coiled coil</keyword>
<sequence length="569" mass="61947">MDNPGVQSTGSIGIQPLQGGETPKSGDVEKGKARMGVDREVTVTTPNATVQTPETEETTEPKDTSLSERKTENVTDEKPGFFGRLKSKAKEKGAQLKDYAAGKLESGKELGKKAVRGGVGFAHHPMRSTGEAMLSGAAYAQEKYEGAKDKGGAALTKMREGLSTFKADPKGVLSAGKSGLASKARSLKERAVSLPSTIKTKMPSRPKMGSLPNIKSIFSRSAKSVPPSQSVQQGISTVGKMSERMSTKMENTETRLETAKSEKANLKMLDKLMTDPSAFYKTDKEVMVSWGEQSVTIKGTGAERAKGVRDAVDIVFENRGEILDRLDAIDGEVSTLKSDKKKLKSKSKKQMQGARETLSTNAKESYKHDLGVLKGQRTTLKEKLSQAKAALKEALKGDKSEATELKQPLKVKIKTDTRLAKELSAELKTLKKQEKESLRGLESELKESQALMKKYQAKMDKAEGVKYTSAAAGFEAASQKVQSLNDEIAHQREGSELRIAQKLSTITDLKDGITRNKETLSDIGSSKGGHEDLRKQLEQAEQALERNTAAIKELQQQQRVDQNAIKKIK</sequence>
<dbReference type="RefSeq" id="WP_087106392.1">
    <property type="nucleotide sequence ID" value="NZ_CBCSCN010000004.1"/>
</dbReference>
<feature type="region of interest" description="Disordered" evidence="2">
    <location>
        <begin position="337"/>
        <end position="362"/>
    </location>
</feature>
<proteinExistence type="predicted"/>
<gene>
    <name evidence="3" type="ORF">EHSB41UT_00415</name>
</gene>
<keyword evidence="4" id="KW-1185">Reference proteome</keyword>
<evidence type="ECO:0000256" key="1">
    <source>
        <dbReference type="SAM" id="Coils"/>
    </source>
</evidence>
<dbReference type="AlphaFoldDB" id="A0A1X7AF18"/>
<feature type="compositionally biased region" description="Basic and acidic residues" evidence="2">
    <location>
        <begin position="24"/>
        <end position="41"/>
    </location>
</feature>
<feature type="compositionally biased region" description="Basic and acidic residues" evidence="2">
    <location>
        <begin position="528"/>
        <end position="538"/>
    </location>
</feature>
<feature type="compositionally biased region" description="Basic and acidic residues" evidence="2">
    <location>
        <begin position="59"/>
        <end position="79"/>
    </location>
</feature>
<reference evidence="3 4" key="1">
    <citation type="submission" date="2017-03" db="EMBL/GenBank/DDBJ databases">
        <authorList>
            <person name="Afonso C.L."/>
            <person name="Miller P.J."/>
            <person name="Scott M.A."/>
            <person name="Spackman E."/>
            <person name="Goraichik I."/>
            <person name="Dimitrov K.M."/>
            <person name="Suarez D.L."/>
            <person name="Swayne D.E."/>
        </authorList>
    </citation>
    <scope>NUCLEOTIDE SEQUENCE [LARGE SCALE GENOMIC DNA]</scope>
    <source>
        <strain evidence="3">SB41UT1</strain>
    </source>
</reference>
<feature type="compositionally biased region" description="Basic and acidic residues" evidence="2">
    <location>
        <begin position="241"/>
        <end position="258"/>
    </location>
</feature>
<dbReference type="OrthoDB" id="9847499at2"/>
<protein>
    <submittedName>
        <fullName evidence="3">Uncharacterized protein</fullName>
    </submittedName>
</protein>
<feature type="region of interest" description="Disordered" evidence="2">
    <location>
        <begin position="514"/>
        <end position="541"/>
    </location>
</feature>
<feature type="compositionally biased region" description="Polar residues" evidence="2">
    <location>
        <begin position="42"/>
        <end position="51"/>
    </location>
</feature>
<feature type="compositionally biased region" description="Polar residues" evidence="2">
    <location>
        <begin position="1"/>
        <end position="12"/>
    </location>
</feature>
<organism evidence="3 4">
    <name type="scientific">Parendozoicomonas haliclonae</name>
    <dbReference type="NCBI Taxonomy" id="1960125"/>
    <lineage>
        <taxon>Bacteria</taxon>
        <taxon>Pseudomonadati</taxon>
        <taxon>Pseudomonadota</taxon>
        <taxon>Gammaproteobacteria</taxon>
        <taxon>Oceanospirillales</taxon>
        <taxon>Endozoicomonadaceae</taxon>
        <taxon>Parendozoicomonas</taxon>
    </lineage>
</organism>
<feature type="region of interest" description="Disordered" evidence="2">
    <location>
        <begin position="173"/>
        <end position="258"/>
    </location>
</feature>
<accession>A0A1X7AF18</accession>
<evidence type="ECO:0000313" key="4">
    <source>
        <dbReference type="Proteomes" id="UP000196573"/>
    </source>
</evidence>
<feature type="coiled-coil region" evidence="1">
    <location>
        <begin position="381"/>
        <end position="465"/>
    </location>
</feature>